<feature type="region of interest" description="Disordered" evidence="1">
    <location>
        <begin position="94"/>
        <end position="168"/>
    </location>
</feature>
<feature type="compositionally biased region" description="Basic residues" evidence="1">
    <location>
        <begin position="157"/>
        <end position="168"/>
    </location>
</feature>
<evidence type="ECO:0000256" key="1">
    <source>
        <dbReference type="SAM" id="MobiDB-lite"/>
    </source>
</evidence>
<organism evidence="2 3">
    <name type="scientific">Scyliorhinus torazame</name>
    <name type="common">Cloudy catshark</name>
    <name type="synonym">Catulus torazame</name>
    <dbReference type="NCBI Taxonomy" id="75743"/>
    <lineage>
        <taxon>Eukaryota</taxon>
        <taxon>Metazoa</taxon>
        <taxon>Chordata</taxon>
        <taxon>Craniata</taxon>
        <taxon>Vertebrata</taxon>
        <taxon>Chondrichthyes</taxon>
        <taxon>Elasmobranchii</taxon>
        <taxon>Galeomorphii</taxon>
        <taxon>Galeoidea</taxon>
        <taxon>Carcharhiniformes</taxon>
        <taxon>Scyliorhinidae</taxon>
        <taxon>Scyliorhinus</taxon>
    </lineage>
</organism>
<keyword evidence="3" id="KW-1185">Reference proteome</keyword>
<gene>
    <name evidence="2" type="ORF">scyTo_0021600</name>
</gene>
<dbReference type="OrthoDB" id="407442at2759"/>
<feature type="compositionally biased region" description="Basic and acidic residues" evidence="1">
    <location>
        <begin position="133"/>
        <end position="145"/>
    </location>
</feature>
<sequence>PLSPVNIFTRYCFRNTPFQDRPSSSLCLTPPYPMNNNFSNPDPYYWQALMNTYALQQYHINSQMVQQQQQQQYYQAMAQQVGLAAQMPHFSPVSPDFMARSHQPAWDNWQPRDPIHGNCCSSDGGGGGGGQARESDSDSDSRSPEKPPTTGKQRERQYKKHKSKKKKY</sequence>
<proteinExistence type="predicted"/>
<evidence type="ECO:0000313" key="2">
    <source>
        <dbReference type="EMBL" id="GCB82404.1"/>
    </source>
</evidence>
<name>A0A401QAI9_SCYTO</name>
<dbReference type="EMBL" id="BFAA01019442">
    <property type="protein sequence ID" value="GCB82404.1"/>
    <property type="molecule type" value="Genomic_DNA"/>
</dbReference>
<dbReference type="OMA" id="ALQQYHI"/>
<evidence type="ECO:0000313" key="3">
    <source>
        <dbReference type="Proteomes" id="UP000288216"/>
    </source>
</evidence>
<dbReference type="Proteomes" id="UP000288216">
    <property type="component" value="Unassembled WGS sequence"/>
</dbReference>
<reference evidence="2 3" key="1">
    <citation type="journal article" date="2018" name="Nat. Ecol. Evol.">
        <title>Shark genomes provide insights into elasmobranch evolution and the origin of vertebrates.</title>
        <authorList>
            <person name="Hara Y"/>
            <person name="Yamaguchi K"/>
            <person name="Onimaru K"/>
            <person name="Kadota M"/>
            <person name="Koyanagi M"/>
            <person name="Keeley SD"/>
            <person name="Tatsumi K"/>
            <person name="Tanaka K"/>
            <person name="Motone F"/>
            <person name="Kageyama Y"/>
            <person name="Nozu R"/>
            <person name="Adachi N"/>
            <person name="Nishimura O"/>
            <person name="Nakagawa R"/>
            <person name="Tanegashima C"/>
            <person name="Kiyatake I"/>
            <person name="Matsumoto R"/>
            <person name="Murakumo K"/>
            <person name="Nishida K"/>
            <person name="Terakita A"/>
            <person name="Kuratani S"/>
            <person name="Sato K"/>
            <person name="Hyodo S Kuraku.S."/>
        </authorList>
    </citation>
    <scope>NUCLEOTIDE SEQUENCE [LARGE SCALE GENOMIC DNA]</scope>
</reference>
<protein>
    <submittedName>
        <fullName evidence="2">Uncharacterized protein</fullName>
    </submittedName>
</protein>
<comment type="caution">
    <text evidence="2">The sequence shown here is derived from an EMBL/GenBank/DDBJ whole genome shotgun (WGS) entry which is preliminary data.</text>
</comment>
<accession>A0A401QAI9</accession>
<feature type="non-terminal residue" evidence="2">
    <location>
        <position position="1"/>
    </location>
</feature>
<dbReference type="AlphaFoldDB" id="A0A401QAI9"/>